<reference evidence="5 6" key="1">
    <citation type="journal article" date="2015" name="Genome Biol.">
        <title>Comparative genomics of Steinernema reveals deeply conserved gene regulatory networks.</title>
        <authorList>
            <person name="Dillman A.R."/>
            <person name="Macchietto M."/>
            <person name="Porter C.F."/>
            <person name="Rogers A."/>
            <person name="Williams B."/>
            <person name="Antoshechkin I."/>
            <person name="Lee M.M."/>
            <person name="Goodwin Z."/>
            <person name="Lu X."/>
            <person name="Lewis E.E."/>
            <person name="Goodrich-Blair H."/>
            <person name="Stock S.P."/>
            <person name="Adams B.J."/>
            <person name="Sternberg P.W."/>
            <person name="Mortazavi A."/>
        </authorList>
    </citation>
    <scope>NUCLEOTIDE SEQUENCE [LARGE SCALE GENOMIC DNA]</scope>
    <source>
        <strain evidence="5 6">ALL</strain>
    </source>
</reference>
<dbReference type="InterPro" id="IPR001611">
    <property type="entry name" value="Leu-rich_rpt"/>
</dbReference>
<accession>A0A4U5PFZ2</accession>
<evidence type="ECO:0000313" key="5">
    <source>
        <dbReference type="EMBL" id="TKR95283.1"/>
    </source>
</evidence>
<evidence type="ECO:0008006" key="7">
    <source>
        <dbReference type="Google" id="ProtNLM"/>
    </source>
</evidence>
<dbReference type="Pfam" id="PF13855">
    <property type="entry name" value="LRR_8"/>
    <property type="match status" value="1"/>
</dbReference>
<dbReference type="STRING" id="34508.A0A4U5PFZ2"/>
<feature type="region of interest" description="Disordered" evidence="4">
    <location>
        <begin position="74"/>
        <end position="97"/>
    </location>
</feature>
<name>A0A4U5PFZ2_STECR</name>
<dbReference type="PROSITE" id="PS51450">
    <property type="entry name" value="LRR"/>
    <property type="match status" value="1"/>
</dbReference>
<dbReference type="Gene3D" id="3.80.10.10">
    <property type="entry name" value="Ribonuclease Inhibitor"/>
    <property type="match status" value="1"/>
</dbReference>
<reference evidence="5 6" key="2">
    <citation type="journal article" date="2019" name="G3 (Bethesda)">
        <title>Hybrid Assembly of the Genome of the Entomopathogenic Nematode Steinernema carpocapsae Identifies the X-Chromosome.</title>
        <authorList>
            <person name="Serra L."/>
            <person name="Macchietto M."/>
            <person name="Macias-Munoz A."/>
            <person name="McGill C.J."/>
            <person name="Rodriguez I.M."/>
            <person name="Rodriguez B."/>
            <person name="Murad R."/>
            <person name="Mortazavi A."/>
        </authorList>
    </citation>
    <scope>NUCLEOTIDE SEQUENCE [LARGE SCALE GENOMIC DNA]</scope>
    <source>
        <strain evidence="5 6">ALL</strain>
    </source>
</reference>
<protein>
    <recommendedName>
        <fullName evidence="7">LRRNT domain-containing protein</fullName>
    </recommendedName>
</protein>
<dbReference type="InterPro" id="IPR003591">
    <property type="entry name" value="Leu-rich_rpt_typical-subtyp"/>
</dbReference>
<evidence type="ECO:0000256" key="2">
    <source>
        <dbReference type="ARBA" id="ARBA00022729"/>
    </source>
</evidence>
<dbReference type="GO" id="GO:0031012">
    <property type="term" value="C:extracellular matrix"/>
    <property type="evidence" value="ECO:0007669"/>
    <property type="project" value="TreeGrafter"/>
</dbReference>
<dbReference type="Proteomes" id="UP000298663">
    <property type="component" value="Unassembled WGS sequence"/>
</dbReference>
<organism evidence="5 6">
    <name type="scientific">Steinernema carpocapsae</name>
    <name type="common">Entomopathogenic nematode</name>
    <dbReference type="NCBI Taxonomy" id="34508"/>
    <lineage>
        <taxon>Eukaryota</taxon>
        <taxon>Metazoa</taxon>
        <taxon>Ecdysozoa</taxon>
        <taxon>Nematoda</taxon>
        <taxon>Chromadorea</taxon>
        <taxon>Rhabditida</taxon>
        <taxon>Tylenchina</taxon>
        <taxon>Panagrolaimomorpha</taxon>
        <taxon>Strongyloidoidea</taxon>
        <taxon>Steinernematidae</taxon>
        <taxon>Steinernema</taxon>
    </lineage>
</organism>
<sequence length="197" mass="21160">MCPGSSDELLSVRCDGAAHRSIPILLNPAIRSLSLAGNQISKLNVDHLRLYSSKSLFYASFVSIFVPLSSLISSSWTSPATASPRSPRRSSRRSRSSRVLRLGANNVTALERDAFVGLYQLQNLDLGGNKIERVAVNTFADLNRLYVLNLSSNSLHLHLLSPAAFAGLKLVSELDLSGNKLDSLPSSPNSPPSGSSI</sequence>
<evidence type="ECO:0000256" key="3">
    <source>
        <dbReference type="ARBA" id="ARBA00022737"/>
    </source>
</evidence>
<dbReference type="SUPFAM" id="SSF52058">
    <property type="entry name" value="L domain-like"/>
    <property type="match status" value="1"/>
</dbReference>
<comment type="caution">
    <text evidence="5">The sequence shown here is derived from an EMBL/GenBank/DDBJ whole genome shotgun (WGS) entry which is preliminary data.</text>
</comment>
<evidence type="ECO:0000313" key="6">
    <source>
        <dbReference type="Proteomes" id="UP000298663"/>
    </source>
</evidence>
<dbReference type="EMBL" id="AZBU02000002">
    <property type="protein sequence ID" value="TKR95283.1"/>
    <property type="molecule type" value="Genomic_DNA"/>
</dbReference>
<feature type="compositionally biased region" description="Basic residues" evidence="4">
    <location>
        <begin position="86"/>
        <end position="97"/>
    </location>
</feature>
<gene>
    <name evidence="5" type="ORF">L596_009472</name>
</gene>
<evidence type="ECO:0000256" key="1">
    <source>
        <dbReference type="ARBA" id="ARBA00022614"/>
    </source>
</evidence>
<keyword evidence="2" id="KW-0732">Signal</keyword>
<feature type="compositionally biased region" description="Low complexity" evidence="4">
    <location>
        <begin position="74"/>
        <end position="85"/>
    </location>
</feature>
<dbReference type="InterPro" id="IPR050328">
    <property type="entry name" value="Dev_Immune_Receptor"/>
</dbReference>
<dbReference type="SMART" id="SM00369">
    <property type="entry name" value="LRR_TYP"/>
    <property type="match status" value="4"/>
</dbReference>
<dbReference type="GO" id="GO:0005615">
    <property type="term" value="C:extracellular space"/>
    <property type="evidence" value="ECO:0007669"/>
    <property type="project" value="TreeGrafter"/>
</dbReference>
<evidence type="ECO:0000256" key="4">
    <source>
        <dbReference type="SAM" id="MobiDB-lite"/>
    </source>
</evidence>
<dbReference type="PANTHER" id="PTHR24373:SF370">
    <property type="entry name" value="FISH-LIPS, ISOFORM E"/>
    <property type="match status" value="1"/>
</dbReference>
<keyword evidence="6" id="KW-1185">Reference proteome</keyword>
<dbReference type="Pfam" id="PF00560">
    <property type="entry name" value="LRR_1"/>
    <property type="match status" value="1"/>
</dbReference>
<keyword evidence="3" id="KW-0677">Repeat</keyword>
<dbReference type="OrthoDB" id="1055097at2759"/>
<keyword evidence="1" id="KW-0433">Leucine-rich repeat</keyword>
<dbReference type="PANTHER" id="PTHR24373">
    <property type="entry name" value="SLIT RELATED LEUCINE-RICH REPEAT NEURONAL PROTEIN"/>
    <property type="match status" value="1"/>
</dbReference>
<dbReference type="InterPro" id="IPR032675">
    <property type="entry name" value="LRR_dom_sf"/>
</dbReference>
<dbReference type="AlphaFoldDB" id="A0A4U5PFZ2"/>
<proteinExistence type="predicted"/>